<organism evidence="1 2">
    <name type="scientific">Nemania bipapillata</name>
    <dbReference type="NCBI Taxonomy" id="110536"/>
    <lineage>
        <taxon>Eukaryota</taxon>
        <taxon>Fungi</taxon>
        <taxon>Dikarya</taxon>
        <taxon>Ascomycota</taxon>
        <taxon>Pezizomycotina</taxon>
        <taxon>Sordariomycetes</taxon>
        <taxon>Xylariomycetidae</taxon>
        <taxon>Xylariales</taxon>
        <taxon>Xylariaceae</taxon>
        <taxon>Nemania</taxon>
    </lineage>
</organism>
<reference evidence="1" key="1">
    <citation type="submission" date="2022-11" db="EMBL/GenBank/DDBJ databases">
        <title>Genome Sequence of Nemania bipapillata.</title>
        <authorList>
            <person name="Buettner E."/>
        </authorList>
    </citation>
    <scope>NUCLEOTIDE SEQUENCE</scope>
    <source>
        <strain evidence="1">CP14</strain>
    </source>
</reference>
<accession>A0ACC2HZI4</accession>
<sequence length="389" mass="44722">MITQNQQNELDRVQRRLLDLQIDAEDCLLGHEWRDLQERFHNLNRKLDGYIKLTTPQSISAGTQTDELTLFLRGLLGDLPKLWKGLRKLKRDIEDERARDAEDKSAGQESRPERIADEHMEQQDANITDASSQPSVTDILDRYYEFSRFHRERMVMRQEKLQVLLNLTSTELSRLQADLAYEEGRTANMKTRMRFWSDDLSASKVKSPTMLMENLDMKLSVLKCGSEELEQIAQVIQNLPSDLHMIDLHTPEADQASTSSEAATPKELSIALGTQDCASSTGQREDKLYISELEARLQEKQANEKAWAAHFENLHQRENETKAALQKRLDSVELGNAELQKVVRTVTGKLFEHRERLWSLSTPARKMGEELIAALEQLEITCDEPSIYE</sequence>
<comment type="caution">
    <text evidence="1">The sequence shown here is derived from an EMBL/GenBank/DDBJ whole genome shotgun (WGS) entry which is preliminary data.</text>
</comment>
<evidence type="ECO:0000313" key="1">
    <source>
        <dbReference type="EMBL" id="KAJ8108517.1"/>
    </source>
</evidence>
<protein>
    <submittedName>
        <fullName evidence="1">Uncharacterized protein</fullName>
    </submittedName>
</protein>
<dbReference type="EMBL" id="JAPESX010002273">
    <property type="protein sequence ID" value="KAJ8108517.1"/>
    <property type="molecule type" value="Genomic_DNA"/>
</dbReference>
<evidence type="ECO:0000313" key="2">
    <source>
        <dbReference type="Proteomes" id="UP001153334"/>
    </source>
</evidence>
<dbReference type="Proteomes" id="UP001153334">
    <property type="component" value="Unassembled WGS sequence"/>
</dbReference>
<gene>
    <name evidence="1" type="ORF">ONZ43_g6400</name>
</gene>
<proteinExistence type="predicted"/>
<keyword evidence="2" id="KW-1185">Reference proteome</keyword>
<name>A0ACC2HZI4_9PEZI</name>